<dbReference type="PROSITE" id="PS50096">
    <property type="entry name" value="IQ"/>
    <property type="match status" value="1"/>
</dbReference>
<dbReference type="Gene3D" id="1.10.443.10">
    <property type="entry name" value="Intergrase catalytic core"/>
    <property type="match status" value="1"/>
</dbReference>
<name>A0ABM9A056_9VIBR</name>
<proteinExistence type="predicted"/>
<dbReference type="EMBL" id="CAKLDM010000001">
    <property type="protein sequence ID" value="CAH0536632.1"/>
    <property type="molecule type" value="Genomic_DNA"/>
</dbReference>
<feature type="domain" description="Tyr recombinase" evidence="2">
    <location>
        <begin position="502"/>
        <end position="644"/>
    </location>
</feature>
<evidence type="ECO:0000259" key="2">
    <source>
        <dbReference type="Pfam" id="PF00589"/>
    </source>
</evidence>
<evidence type="ECO:0000256" key="1">
    <source>
        <dbReference type="ARBA" id="ARBA00023172"/>
    </source>
</evidence>
<dbReference type="SUPFAM" id="SSF56349">
    <property type="entry name" value="DNA breaking-rejoining enzymes"/>
    <property type="match status" value="1"/>
</dbReference>
<dbReference type="Pfam" id="PF00589">
    <property type="entry name" value="Phage_integrase"/>
    <property type="match status" value="1"/>
</dbReference>
<dbReference type="Proteomes" id="UP000838748">
    <property type="component" value="Unassembled WGS sequence"/>
</dbReference>
<dbReference type="InterPro" id="IPR011010">
    <property type="entry name" value="DNA_brk_join_enz"/>
</dbReference>
<organism evidence="3 4">
    <name type="scientific">Vibrio marisflavi CECT 7928</name>
    <dbReference type="NCBI Taxonomy" id="634439"/>
    <lineage>
        <taxon>Bacteria</taxon>
        <taxon>Pseudomonadati</taxon>
        <taxon>Pseudomonadota</taxon>
        <taxon>Gammaproteobacteria</taxon>
        <taxon>Vibrionales</taxon>
        <taxon>Vibrionaceae</taxon>
        <taxon>Vibrio</taxon>
    </lineage>
</organism>
<comment type="caution">
    <text evidence="3">The sequence shown here is derived from an EMBL/GenBank/DDBJ whole genome shotgun (WGS) entry which is preliminary data.</text>
</comment>
<keyword evidence="4" id="KW-1185">Reference proteome</keyword>
<gene>
    <name evidence="3" type="ORF">VMF7928_00586</name>
</gene>
<dbReference type="InterPro" id="IPR013762">
    <property type="entry name" value="Integrase-like_cat_sf"/>
</dbReference>
<sequence length="1016" mass="118259">MMTDITIGEESRHRKRVKHIEKVTTKARQFFERAFSHPDKITDQQIFAIQWQKFESQLLETFGQKKDFRTAFKHGERLLRHYNARNNTPYSPTSKLVTHAPPAQFRDKDWLTHAWALYDAYSQWREEHLNVKTNDPSSRFQSVMLSCLFESGHGCKNVILSLNHLFSQKRLPQLKQFGCYTYLELTLKEGNLNTNDFKDGEPVTIYQCYLSIETLAQLNLWRKVDKSHWRAPENGKALYKTLTKNMGSLEGLPKTLKTLGSCSLFWYERHVHNRITEALLEYRAGRTHSYSIPSQNLERMVNPTLNTVSETSFYHFATNVKAEVPSTNKKRAGCVRISDNKLYEEITRIMKPPLTGEKLRKSIVFNSLNNLIEQYELPIWQYAYVRWLIFKLDSCEVSSVRAYNRTLIKYWGVINTTCDLLQCDSSIELEFLYRQQITRHKSKKSQAYFTHRLKDLHAFATPLLKLPPLSDEFFHDEPGKKHTRAGLVDEPLFAALLQHISTLTDINKSSQLALKTICILSYRAGLRVSELHKLQVMNLEQSSTGWLDIRNNRYGNNKTASSLRKVPIYPLLLEHEKHIVEDYIRHKIASKANKTAPLLTLGEDTSRPFDRFSVSNYVGQALKALSGEEHFVFYHLRHSCLSRLQLMLEIAQPHELLPYLCPYDGIQLSKIQNLLFKKTLTKGYWEIAAFAGHETPEVSFNHYFHMSDLLAAPDEKHYEKSLTISEAMRRGLTTRRQYKKLKRKYGKVTSRHCLIRFNKTLNISLIKDAVTLTDKSIVMELRKKPIINIDICYQVLEAISNNIDIQAIAHKYCLDQDIIKKWHSNSRYLKSLITQSRSKCKSQEDCSHSRHFSLSRSRSLVPGPLKTALENKYAEQFVTKLRTQYKLNRENISKEMVYSLTHTYVNHSGVTFDHPEKLTQFLQTFEFAIPRSHWRAVKLYMQASTLKNEWQKATKGMNSIVEKPGSTTGRTGHGTVRLELISPNEKQYISNGKFQKYSSHLLIYLMYMTYVMLNKP</sequence>
<dbReference type="InterPro" id="IPR002104">
    <property type="entry name" value="Integrase_catalytic"/>
</dbReference>
<reference evidence="3" key="1">
    <citation type="submission" date="2021-11" db="EMBL/GenBank/DDBJ databases">
        <authorList>
            <person name="Rodrigo-Torres L."/>
            <person name="Arahal R. D."/>
            <person name="Lucena T."/>
        </authorList>
    </citation>
    <scope>NUCLEOTIDE SEQUENCE</scope>
    <source>
        <strain evidence="3">CECT 7928</strain>
    </source>
</reference>
<keyword evidence="1" id="KW-0233">DNA recombination</keyword>
<protein>
    <recommendedName>
        <fullName evidence="2">Tyr recombinase domain-containing protein</fullName>
    </recommendedName>
</protein>
<evidence type="ECO:0000313" key="4">
    <source>
        <dbReference type="Proteomes" id="UP000838748"/>
    </source>
</evidence>
<accession>A0ABM9A056</accession>
<evidence type="ECO:0000313" key="3">
    <source>
        <dbReference type="EMBL" id="CAH0536632.1"/>
    </source>
</evidence>